<organism evidence="7 8">
    <name type="scientific">Muribaculum gordoncarteri</name>
    <dbReference type="NCBI Taxonomy" id="2530390"/>
    <lineage>
        <taxon>Bacteria</taxon>
        <taxon>Pseudomonadati</taxon>
        <taxon>Bacteroidota</taxon>
        <taxon>Bacteroidia</taxon>
        <taxon>Bacteroidales</taxon>
        <taxon>Muribaculaceae</taxon>
        <taxon>Muribaculum</taxon>
    </lineage>
</organism>
<evidence type="ECO:0000256" key="2">
    <source>
        <dbReference type="ARBA" id="ARBA00006011"/>
    </source>
</evidence>
<dbReference type="Pfam" id="PF06321">
    <property type="entry name" value="P_gingi_FimA"/>
    <property type="match status" value="1"/>
</dbReference>
<keyword evidence="3 5" id="KW-0732">Signal</keyword>
<evidence type="ECO:0000256" key="1">
    <source>
        <dbReference type="ARBA" id="ARBA00004561"/>
    </source>
</evidence>
<dbReference type="EMBL" id="CP039393">
    <property type="protein sequence ID" value="QCD34578.1"/>
    <property type="molecule type" value="Genomic_DNA"/>
</dbReference>
<dbReference type="PROSITE" id="PS51257">
    <property type="entry name" value="PROKAR_LIPOPROTEIN"/>
    <property type="match status" value="1"/>
</dbReference>
<keyword evidence="4" id="KW-0281">Fimbrium</keyword>
<evidence type="ECO:0000256" key="3">
    <source>
        <dbReference type="ARBA" id="ARBA00022729"/>
    </source>
</evidence>
<comment type="similarity">
    <text evidence="2">Belongs to the bacteroidetes fimbrillin superfamily. FimA/Mfa1 family.</text>
</comment>
<gene>
    <name evidence="7" type="ORF">E7746_01115</name>
</gene>
<dbReference type="KEGG" id="mgod:E7746_01115"/>
<dbReference type="Proteomes" id="UP000297031">
    <property type="component" value="Chromosome"/>
</dbReference>
<evidence type="ECO:0000313" key="7">
    <source>
        <dbReference type="EMBL" id="QCD34578.1"/>
    </source>
</evidence>
<sequence>MKNLILKNRFCYAIVAALSIVAMTGCSDDNELWDEPEASGPVTIVAQSVDMIEPFSMPEVLSRANDPKNEAEKKINTLHLFFFDKDGQFIKSNADNFKPYIPNVKNFMFVVKDEAYKTMTDVTIVAIANINGTDNESANYFNTAYPDGTVITAGGEIEDGTRINPGETRNPNPCTITSLADLQKWVYAPKLRTAEGTDITQLPKAGMPMIGMLKGVDLSKASGNTIIPMKALMARVDIRVTLDPNQESTDRRLPQLTIKEYGVMNMPTTVPYTMPDTVAKKSTPVLGKGELEKEVKVTLENPIVINKNTHDQDVFTYYTYENIQYPDKGALRADGTPAYKDDVLTFPEGVTTDKEKQRWKPTIAYKDRASAMVLRGSYITHQGLTYEAEFKVFMGQNTIDDFKVKRNHKYVNNITIHGLDYVRNSDDNTYTFDGRVNVKTDNPVYLAIVNERKVDAHASVRPMDVWFLLRENADGTLNEDVDWESEVELTIEDANTSAKWIRMEVIPREEMRILENNKEKFIAGRGARDYFTTDLISKLDMENGMSDTNHQCGWHVTIDGKRDKSRSRVYFYIDENVAPNAQGEILDRIAKVKINT</sequence>
<reference evidence="7 8" key="1">
    <citation type="submission" date="2019-02" db="EMBL/GenBank/DDBJ databases">
        <title>Isolation and identification of novel species under the genus Muribaculum.</title>
        <authorList>
            <person name="Miyake S."/>
            <person name="Ding Y."/>
            <person name="Low A."/>
            <person name="Soh M."/>
            <person name="Seedorf H."/>
        </authorList>
    </citation>
    <scope>NUCLEOTIDE SEQUENCE [LARGE SCALE GENOMIC DNA]</scope>
    <source>
        <strain evidence="7 8">TLL-A4</strain>
    </source>
</reference>
<evidence type="ECO:0000259" key="6">
    <source>
        <dbReference type="Pfam" id="PF06321"/>
    </source>
</evidence>
<feature type="chain" id="PRO_5020253114" evidence="5">
    <location>
        <begin position="28"/>
        <end position="596"/>
    </location>
</feature>
<evidence type="ECO:0000256" key="4">
    <source>
        <dbReference type="ARBA" id="ARBA00023263"/>
    </source>
</evidence>
<protein>
    <submittedName>
        <fullName evidence="7">DUF4906 domain-containing protein</fullName>
    </submittedName>
</protein>
<accession>A0A4P7VN18</accession>
<dbReference type="Gene3D" id="2.60.40.2580">
    <property type="match status" value="1"/>
</dbReference>
<dbReference type="RefSeq" id="WP_136409577.1">
    <property type="nucleotide sequence ID" value="NZ_CP039393.1"/>
</dbReference>
<feature type="domain" description="Major fimbrial subunit protein N-terminal" evidence="6">
    <location>
        <begin position="62"/>
        <end position="135"/>
    </location>
</feature>
<dbReference type="AlphaFoldDB" id="A0A4P7VN18"/>
<dbReference type="OrthoDB" id="1007606at2"/>
<evidence type="ECO:0000313" key="8">
    <source>
        <dbReference type="Proteomes" id="UP000297031"/>
    </source>
</evidence>
<proteinExistence type="inferred from homology"/>
<dbReference type="GO" id="GO:0009289">
    <property type="term" value="C:pilus"/>
    <property type="evidence" value="ECO:0007669"/>
    <property type="project" value="UniProtKB-SubCell"/>
</dbReference>
<comment type="subcellular location">
    <subcellularLocation>
        <location evidence="1">Fimbrium</location>
    </subcellularLocation>
</comment>
<evidence type="ECO:0000256" key="5">
    <source>
        <dbReference type="SAM" id="SignalP"/>
    </source>
</evidence>
<keyword evidence="8" id="KW-1185">Reference proteome</keyword>
<dbReference type="InterPro" id="IPR029141">
    <property type="entry name" value="FimA_N"/>
</dbReference>
<name>A0A4P7VN18_9BACT</name>
<feature type="signal peptide" evidence="5">
    <location>
        <begin position="1"/>
        <end position="27"/>
    </location>
</feature>